<dbReference type="RefSeq" id="WP_159811228.1">
    <property type="nucleotide sequence ID" value="NZ_BLJE01000013.1"/>
</dbReference>
<dbReference type="PROSITE" id="PS50994">
    <property type="entry name" value="INTEGRASE"/>
    <property type="match status" value="1"/>
</dbReference>
<gene>
    <name evidence="2" type="ORF">KIN_44290</name>
</gene>
<dbReference type="OrthoDB" id="9813285at2"/>
<keyword evidence="3" id="KW-1185">Reference proteome</keyword>
<evidence type="ECO:0000313" key="3">
    <source>
        <dbReference type="Proteomes" id="UP000436822"/>
    </source>
</evidence>
<dbReference type="Proteomes" id="UP000436822">
    <property type="component" value="Unassembled WGS sequence"/>
</dbReference>
<dbReference type="InterPro" id="IPR036397">
    <property type="entry name" value="RNaseH_sf"/>
</dbReference>
<evidence type="ECO:0000313" key="2">
    <source>
        <dbReference type="EMBL" id="GFE67355.1"/>
    </source>
</evidence>
<proteinExistence type="predicted"/>
<dbReference type="PANTHER" id="PTHR47515:SF1">
    <property type="entry name" value="BLR2054 PROTEIN"/>
    <property type="match status" value="1"/>
</dbReference>
<dbReference type="Pfam" id="PF00665">
    <property type="entry name" value="rve"/>
    <property type="match status" value="1"/>
</dbReference>
<dbReference type="InterPro" id="IPR012337">
    <property type="entry name" value="RNaseH-like_sf"/>
</dbReference>
<feature type="domain" description="Integrase catalytic" evidence="1">
    <location>
        <begin position="39"/>
        <end position="119"/>
    </location>
</feature>
<dbReference type="GO" id="GO:0003676">
    <property type="term" value="F:nucleic acid binding"/>
    <property type="evidence" value="ECO:0007669"/>
    <property type="project" value="InterPro"/>
</dbReference>
<dbReference type="InterPro" id="IPR001584">
    <property type="entry name" value="Integrase_cat-core"/>
</dbReference>
<dbReference type="AlphaFoldDB" id="A0A6N6JML4"/>
<accession>A0A6N6JML4</accession>
<evidence type="ECO:0000259" key="1">
    <source>
        <dbReference type="PROSITE" id="PS50994"/>
    </source>
</evidence>
<name>A0A6N6JML4_9RHOB</name>
<dbReference type="SUPFAM" id="SSF53098">
    <property type="entry name" value="Ribonuclease H-like"/>
    <property type="match status" value="1"/>
</dbReference>
<organism evidence="2 3">
    <name type="scientific">Litoreibacter roseus</name>
    <dbReference type="NCBI Taxonomy" id="2601869"/>
    <lineage>
        <taxon>Bacteria</taxon>
        <taxon>Pseudomonadati</taxon>
        <taxon>Pseudomonadota</taxon>
        <taxon>Alphaproteobacteria</taxon>
        <taxon>Rhodobacterales</taxon>
        <taxon>Roseobacteraceae</taxon>
        <taxon>Litoreibacter</taxon>
    </lineage>
</organism>
<sequence length="119" mass="14075">MVNHKKIERLWREEGLQLPRQHKKRRRLYNKDSSIIRLRPQHPSHIWSIDFVHDKLSNGRPYKTLTVLDEYTREALCVAVKPKMNSADVLDAPYPLLLRYGKPKYIRSGNVLCREELAA</sequence>
<comment type="caution">
    <text evidence="2">The sequence shown here is derived from an EMBL/GenBank/DDBJ whole genome shotgun (WGS) entry which is preliminary data.</text>
</comment>
<dbReference type="EMBL" id="BLJE01000013">
    <property type="protein sequence ID" value="GFE67355.1"/>
    <property type="molecule type" value="Genomic_DNA"/>
</dbReference>
<dbReference type="GO" id="GO:0015074">
    <property type="term" value="P:DNA integration"/>
    <property type="evidence" value="ECO:0007669"/>
    <property type="project" value="InterPro"/>
</dbReference>
<dbReference type="Gene3D" id="3.30.420.10">
    <property type="entry name" value="Ribonuclease H-like superfamily/Ribonuclease H"/>
    <property type="match status" value="1"/>
</dbReference>
<protein>
    <recommendedName>
        <fullName evidence="1">Integrase catalytic domain-containing protein</fullName>
    </recommendedName>
</protein>
<dbReference type="PANTHER" id="PTHR47515">
    <property type="entry name" value="LOW CALCIUM RESPONSE LOCUS PROTEIN T"/>
    <property type="match status" value="1"/>
</dbReference>
<reference evidence="2 3" key="1">
    <citation type="submission" date="2019-12" db="EMBL/GenBank/DDBJ databases">
        <title>Litoreibacter badius sp. nov., a novel bacteriochlorophyll a-containing bacterium in the genus Litoreibacter.</title>
        <authorList>
            <person name="Kanamuro M."/>
            <person name="Takabe Y."/>
            <person name="Mori K."/>
            <person name="Takaichi S."/>
            <person name="Hanada S."/>
        </authorList>
    </citation>
    <scope>NUCLEOTIDE SEQUENCE [LARGE SCALE GENOMIC DNA]</scope>
    <source>
        <strain evidence="2 3">K6</strain>
    </source>
</reference>